<protein>
    <submittedName>
        <fullName evidence="4">CBS domain-containing protein</fullName>
    </submittedName>
</protein>
<dbReference type="InterPro" id="IPR051257">
    <property type="entry name" value="Diverse_CBS-Domain"/>
</dbReference>
<gene>
    <name evidence="4" type="ORF">K0B96_14475</name>
</gene>
<accession>A0A8F9XKS2</accession>
<dbReference type="InterPro" id="IPR000644">
    <property type="entry name" value="CBS_dom"/>
</dbReference>
<dbReference type="Pfam" id="PF00571">
    <property type="entry name" value="CBS"/>
    <property type="match status" value="2"/>
</dbReference>
<feature type="domain" description="CBS" evidence="3">
    <location>
        <begin position="9"/>
        <end position="68"/>
    </location>
</feature>
<reference evidence="4" key="1">
    <citation type="submission" date="2021-08" db="EMBL/GenBank/DDBJ databases">
        <title>Genome of a novel bacterium of the phylum Verrucomicrobia, Oleiharenicola sp. KSB-15.</title>
        <authorList>
            <person name="Chung J.-H."/>
            <person name="Ahn J.-H."/>
            <person name="Yoon Y."/>
            <person name="Kim D.-Y."/>
            <person name="An S.-H."/>
            <person name="Park I."/>
            <person name="Yeon J."/>
        </authorList>
    </citation>
    <scope>NUCLEOTIDE SEQUENCE</scope>
    <source>
        <strain evidence="4">KSB-15</strain>
    </source>
</reference>
<dbReference type="KEGG" id="ole:K0B96_14475"/>
<dbReference type="PANTHER" id="PTHR43080">
    <property type="entry name" value="CBS DOMAIN-CONTAINING PROTEIN CBSX3, MITOCHONDRIAL"/>
    <property type="match status" value="1"/>
</dbReference>
<dbReference type="CDD" id="cd04623">
    <property type="entry name" value="CBS_pair_bac_euk"/>
    <property type="match status" value="1"/>
</dbReference>
<evidence type="ECO:0000256" key="2">
    <source>
        <dbReference type="PROSITE-ProRule" id="PRU00703"/>
    </source>
</evidence>
<sequence>MNTPLSILLERKGAALYTVDSSATVAEAVEEMNRQHIGSVVVTHGEKMAGIFTERDVLRRIVGGGLDPQRTPVADVMTKDLITVSPATTVEEAMVIFADKRCRHLPVVEGGRCRGLISIGDISRWVSEVHQAEAEHLKGYIAGGMVT</sequence>
<dbReference type="SMART" id="SM00116">
    <property type="entry name" value="CBS"/>
    <property type="match status" value="2"/>
</dbReference>
<dbReference type="Gene3D" id="3.10.580.10">
    <property type="entry name" value="CBS-domain"/>
    <property type="match status" value="1"/>
</dbReference>
<dbReference type="PANTHER" id="PTHR43080:SF2">
    <property type="entry name" value="CBS DOMAIN-CONTAINING PROTEIN"/>
    <property type="match status" value="1"/>
</dbReference>
<dbReference type="Proteomes" id="UP000825051">
    <property type="component" value="Chromosome"/>
</dbReference>
<dbReference type="AlphaFoldDB" id="A0A8F9XKS2"/>
<dbReference type="SUPFAM" id="SSF54631">
    <property type="entry name" value="CBS-domain pair"/>
    <property type="match status" value="1"/>
</dbReference>
<dbReference type="InterPro" id="IPR044725">
    <property type="entry name" value="CBSX3_CBS_dom"/>
</dbReference>
<proteinExistence type="predicted"/>
<name>A0A8F9XKS2_9BACT</name>
<keyword evidence="1 2" id="KW-0129">CBS domain</keyword>
<dbReference type="InterPro" id="IPR046342">
    <property type="entry name" value="CBS_dom_sf"/>
</dbReference>
<evidence type="ECO:0000313" key="5">
    <source>
        <dbReference type="Proteomes" id="UP000825051"/>
    </source>
</evidence>
<dbReference type="RefSeq" id="WP_220161595.1">
    <property type="nucleotide sequence ID" value="NZ_CP080507.1"/>
</dbReference>
<organism evidence="4 5">
    <name type="scientific">Horticoccus luteus</name>
    <dbReference type="NCBI Taxonomy" id="2862869"/>
    <lineage>
        <taxon>Bacteria</taxon>
        <taxon>Pseudomonadati</taxon>
        <taxon>Verrucomicrobiota</taxon>
        <taxon>Opitutia</taxon>
        <taxon>Opitutales</taxon>
        <taxon>Opitutaceae</taxon>
        <taxon>Horticoccus</taxon>
    </lineage>
</organism>
<dbReference type="PROSITE" id="PS51371">
    <property type="entry name" value="CBS"/>
    <property type="match status" value="2"/>
</dbReference>
<keyword evidence="5" id="KW-1185">Reference proteome</keyword>
<feature type="domain" description="CBS" evidence="3">
    <location>
        <begin position="77"/>
        <end position="133"/>
    </location>
</feature>
<evidence type="ECO:0000313" key="4">
    <source>
        <dbReference type="EMBL" id="QYM78491.1"/>
    </source>
</evidence>
<dbReference type="EMBL" id="CP080507">
    <property type="protein sequence ID" value="QYM78491.1"/>
    <property type="molecule type" value="Genomic_DNA"/>
</dbReference>
<evidence type="ECO:0000259" key="3">
    <source>
        <dbReference type="PROSITE" id="PS51371"/>
    </source>
</evidence>
<evidence type="ECO:0000256" key="1">
    <source>
        <dbReference type="ARBA" id="ARBA00023122"/>
    </source>
</evidence>